<organism evidence="2 3">
    <name type="scientific">Cardiobacterium valvarum F0432</name>
    <dbReference type="NCBI Taxonomy" id="797473"/>
    <lineage>
        <taxon>Bacteria</taxon>
        <taxon>Pseudomonadati</taxon>
        <taxon>Pseudomonadota</taxon>
        <taxon>Gammaproteobacteria</taxon>
        <taxon>Cardiobacteriales</taxon>
        <taxon>Cardiobacteriaceae</taxon>
        <taxon>Cardiobacterium</taxon>
    </lineage>
</organism>
<dbReference type="STRING" id="797473.HMPREF9080_00517"/>
<comment type="caution">
    <text evidence="2">The sequence shown here is derived from an EMBL/GenBank/DDBJ whole genome shotgun (WGS) entry which is preliminary data.</text>
</comment>
<evidence type="ECO:0000313" key="3">
    <source>
        <dbReference type="Proteomes" id="UP000004750"/>
    </source>
</evidence>
<dbReference type="EMBL" id="AGCM01000024">
    <property type="protein sequence ID" value="EHM55705.1"/>
    <property type="molecule type" value="Genomic_DNA"/>
</dbReference>
<keyword evidence="1" id="KW-1133">Transmembrane helix</keyword>
<name>G9ZCN9_9GAMM</name>
<keyword evidence="1" id="KW-0472">Membrane</keyword>
<proteinExistence type="predicted"/>
<dbReference type="AlphaFoldDB" id="G9ZCN9"/>
<sequence length="548" mass="61644">MGIFNKKISLGSLTQSLSNAKDKVTETVKNIDMTGTVSNIKDAASNLSSSALEKTKDSYNTVPDKIGESYEKIKEKAGEIDYEKLKTKEFYQEITKEYINLGTNKITAYFKSTFEVDKSTMEMVNDIRGRLPVPAKTIDDIFDQCKNEAIRRAVSLFALNDLLEKLDTRSEEKYSKLSMSYKEWMQDNEYELKRSGTNYNQMEKIRDDARKSWNTLEDSYNKSEILYGQDADIEHIIAKKEYYNDTLIKIGTTNEELAKMIDSEENLVFTRASVNRSLGDKDIFKYLEEKGTINSDNPNLIDLEINGKIYTVNRKDIEEVYEIADKKRLSNRLDAVTEVGVTVAKTGAYMAAQQIVGLILVETIDIFVDEIKDMTTNGKIINSDGWLQNTKDMTNRIQNKLAARFEEREIWARAKAVGVESGVAGALSVIPQIIVSIMVKVPSLVLAIIRESVLSTIRCVRILVSNDENKFDSIKIILAGAASAIVSIYVSRVIGSAITGVPLLNKFNRQVTDVLVALLVTAIPLSAIYVFEKNKNMLNFAISKIIKN</sequence>
<evidence type="ECO:0000256" key="1">
    <source>
        <dbReference type="SAM" id="Phobius"/>
    </source>
</evidence>
<keyword evidence="1" id="KW-0812">Transmembrane</keyword>
<gene>
    <name evidence="2" type="ORF">HMPREF9080_00517</name>
</gene>
<protein>
    <submittedName>
        <fullName evidence="2">Uncharacterized protein</fullName>
    </submittedName>
</protein>
<dbReference type="RefSeq" id="WP_006984542.1">
    <property type="nucleotide sequence ID" value="NZ_JH417894.1"/>
</dbReference>
<evidence type="ECO:0000313" key="2">
    <source>
        <dbReference type="EMBL" id="EHM55705.1"/>
    </source>
</evidence>
<feature type="transmembrane region" description="Helical" evidence="1">
    <location>
        <begin position="476"/>
        <end position="494"/>
    </location>
</feature>
<dbReference type="Proteomes" id="UP000004750">
    <property type="component" value="Unassembled WGS sequence"/>
</dbReference>
<reference evidence="2 3" key="1">
    <citation type="submission" date="2011-08" db="EMBL/GenBank/DDBJ databases">
        <authorList>
            <person name="Weinstock G."/>
            <person name="Sodergren E."/>
            <person name="Clifton S."/>
            <person name="Fulton L."/>
            <person name="Fulton B."/>
            <person name="Courtney L."/>
            <person name="Fronick C."/>
            <person name="Harrison M."/>
            <person name="Strong C."/>
            <person name="Farmer C."/>
            <person name="Delahaunty K."/>
            <person name="Markovic C."/>
            <person name="Hall O."/>
            <person name="Minx P."/>
            <person name="Tomlinson C."/>
            <person name="Mitreva M."/>
            <person name="Hou S."/>
            <person name="Chen J."/>
            <person name="Wollam A."/>
            <person name="Pepin K.H."/>
            <person name="Johnson M."/>
            <person name="Bhonagiri V."/>
            <person name="Zhang X."/>
            <person name="Suruliraj S."/>
            <person name="Warren W."/>
            <person name="Chinwalla A."/>
            <person name="Mardis E.R."/>
            <person name="Wilson R.K."/>
        </authorList>
    </citation>
    <scope>NUCLEOTIDE SEQUENCE [LARGE SCALE GENOMIC DNA]</scope>
    <source>
        <strain evidence="2 3">F0432</strain>
    </source>
</reference>
<accession>G9ZCN9</accession>
<dbReference type="HOGENOM" id="CLU_035031_0_0_6"/>
<feature type="transmembrane region" description="Helical" evidence="1">
    <location>
        <begin position="514"/>
        <end position="531"/>
    </location>
</feature>